<dbReference type="CTD" id="284040"/>
<dbReference type="PANTHER" id="PTHR37885:SF1">
    <property type="entry name" value="CMT1A DUPLICATED REGION TRANSCRIPT 4 PROTEIN"/>
    <property type="match status" value="1"/>
</dbReference>
<keyword evidence="1" id="KW-1185">Reference proteome</keyword>
<sequence>MLPERRKAPLLLAWFSRRHSKPSEMNCTRDLRKLPDRRSEHKRPFQQGTWTCDVKNPVKMNKKIDARQMKTERTENIGLPLKLLDKHDPWPAYVTYTSPMVRRLIEKSKARELECMQALEKRGGTLRQNKSSSIIHLRRRKSSKTTGNMVFMDTDSETTLSVWDAFSVLDMEHTVIPEPVHFHTDSRECPTANYNKIIFSQKPMMRTLPYSSLLTSKEKHSNV</sequence>
<dbReference type="AlphaFoldDB" id="A0A8B7R7M8"/>
<evidence type="ECO:0000313" key="2">
    <source>
        <dbReference type="RefSeq" id="XP_019497041.1"/>
    </source>
</evidence>
<proteinExistence type="predicted"/>
<dbReference type="InterPro" id="IPR029185">
    <property type="entry name" value="CDRT4"/>
</dbReference>
<dbReference type="PANTHER" id="PTHR37885">
    <property type="entry name" value="CMT1A DUPLICATED REGION TRANSCRIPT 4 PROTEIN"/>
    <property type="match status" value="1"/>
</dbReference>
<accession>A0A8B7R7M8</accession>
<organism evidence="1 2">
    <name type="scientific">Hipposideros armiger</name>
    <name type="common">Great Himalayan leaf-nosed bat</name>
    <dbReference type="NCBI Taxonomy" id="186990"/>
    <lineage>
        <taxon>Eukaryota</taxon>
        <taxon>Metazoa</taxon>
        <taxon>Chordata</taxon>
        <taxon>Craniata</taxon>
        <taxon>Vertebrata</taxon>
        <taxon>Euteleostomi</taxon>
        <taxon>Mammalia</taxon>
        <taxon>Eutheria</taxon>
        <taxon>Laurasiatheria</taxon>
        <taxon>Chiroptera</taxon>
        <taxon>Yinpterochiroptera</taxon>
        <taxon>Rhinolophoidea</taxon>
        <taxon>Hipposideridae</taxon>
        <taxon>Hipposideros</taxon>
    </lineage>
</organism>
<dbReference type="GeneID" id="109382184"/>
<gene>
    <name evidence="2" type="primary">CDRT4</name>
</gene>
<dbReference type="Proteomes" id="UP000694851">
    <property type="component" value="Unplaced"/>
</dbReference>
<evidence type="ECO:0000313" key="1">
    <source>
        <dbReference type="Proteomes" id="UP000694851"/>
    </source>
</evidence>
<dbReference type="OrthoDB" id="9831498at2759"/>
<dbReference type="RefSeq" id="XP_019497041.1">
    <property type="nucleotide sequence ID" value="XM_019641496.1"/>
</dbReference>
<protein>
    <submittedName>
        <fullName evidence="2">CMT1A duplicated region transcript 4 protein isoform X2</fullName>
    </submittedName>
</protein>
<name>A0A8B7R7M8_HIPAR</name>
<dbReference type="Pfam" id="PF15213">
    <property type="entry name" value="CDRT4"/>
    <property type="match status" value="1"/>
</dbReference>
<reference evidence="2" key="1">
    <citation type="submission" date="2025-08" db="UniProtKB">
        <authorList>
            <consortium name="RefSeq"/>
        </authorList>
    </citation>
    <scope>IDENTIFICATION</scope>
    <source>
        <tissue evidence="2">Muscle</tissue>
    </source>
</reference>